<dbReference type="AlphaFoldDB" id="A0A0A2V1J1"/>
<protein>
    <submittedName>
        <fullName evidence="2">Uncharacterized protein</fullName>
    </submittedName>
</protein>
<dbReference type="Proteomes" id="UP000002059">
    <property type="component" value="Partially assembled WGS sequence"/>
</dbReference>
<dbReference type="GeneID" id="26970566"/>
<name>A0A0A2V1J1_PARBA</name>
<keyword evidence="3" id="KW-1185">Reference proteome</keyword>
<evidence type="ECO:0000313" key="3">
    <source>
        <dbReference type="Proteomes" id="UP000002059"/>
    </source>
</evidence>
<dbReference type="EMBL" id="KN293998">
    <property type="protein sequence ID" value="KGQ01646.1"/>
    <property type="molecule type" value="Genomic_DNA"/>
</dbReference>
<sequence>MAKSHEYGDAMSTTTGGSDDHTPLTRTLMEWHVNLGHIHAGQLLHSQKTLHLAFTSKGLKQASSVTVV</sequence>
<dbReference type="KEGG" id="pbl:PAAG_11636"/>
<dbReference type="HOGENOM" id="CLU_2794626_0_0_1"/>
<dbReference type="RefSeq" id="XP_015703155.1">
    <property type="nucleotide sequence ID" value="XM_015847246.1"/>
</dbReference>
<reference evidence="2 3" key="1">
    <citation type="journal article" date="2011" name="PLoS Genet.">
        <title>Comparative genomic analysis of human fungal pathogens causing paracoccidioidomycosis.</title>
        <authorList>
            <person name="Desjardins C.A."/>
            <person name="Champion M.D."/>
            <person name="Holder J.W."/>
            <person name="Muszewska A."/>
            <person name="Goldberg J."/>
            <person name="Bailao A.M."/>
            <person name="Brigido M.M."/>
            <person name="Ferreira M.E."/>
            <person name="Garcia A.M."/>
            <person name="Grynberg M."/>
            <person name="Gujja S."/>
            <person name="Heiman D.I."/>
            <person name="Henn M.R."/>
            <person name="Kodira C.D."/>
            <person name="Leon-Narvaez H."/>
            <person name="Longo L.V."/>
            <person name="Ma L.J."/>
            <person name="Malavazi I."/>
            <person name="Matsuo A.L."/>
            <person name="Morais F.V."/>
            <person name="Pereira M."/>
            <person name="Rodriguez-Brito S."/>
            <person name="Sakthikumar S."/>
            <person name="Salem-Izacc S.M."/>
            <person name="Sykes S.M."/>
            <person name="Teixeira M.M."/>
            <person name="Vallejo M.C."/>
            <person name="Walter M.E."/>
            <person name="Yandava C."/>
            <person name="Young S."/>
            <person name="Zeng Q."/>
            <person name="Zucker J."/>
            <person name="Felipe M.S."/>
            <person name="Goldman G.H."/>
            <person name="Haas B.J."/>
            <person name="McEwen J.G."/>
            <person name="Nino-Vega G."/>
            <person name="Puccia R."/>
            <person name="San-Blas G."/>
            <person name="Soares C.M."/>
            <person name="Birren B.W."/>
            <person name="Cuomo C.A."/>
        </authorList>
    </citation>
    <scope>NUCLEOTIDE SEQUENCE [LARGE SCALE GENOMIC DNA]</scope>
    <source>
        <strain evidence="3">ATCC MYA-826 / Pb01</strain>
    </source>
</reference>
<accession>A0A0A2V1J1</accession>
<dbReference type="VEuPathDB" id="FungiDB:PAAG_11636"/>
<evidence type="ECO:0000313" key="2">
    <source>
        <dbReference type="EMBL" id="KGQ01646.1"/>
    </source>
</evidence>
<evidence type="ECO:0000256" key="1">
    <source>
        <dbReference type="SAM" id="MobiDB-lite"/>
    </source>
</evidence>
<feature type="region of interest" description="Disordered" evidence="1">
    <location>
        <begin position="1"/>
        <end position="23"/>
    </location>
</feature>
<proteinExistence type="predicted"/>
<organism evidence="2 3">
    <name type="scientific">Paracoccidioides lutzii (strain ATCC MYA-826 / Pb01)</name>
    <name type="common">Paracoccidioides brasiliensis</name>
    <dbReference type="NCBI Taxonomy" id="502779"/>
    <lineage>
        <taxon>Eukaryota</taxon>
        <taxon>Fungi</taxon>
        <taxon>Dikarya</taxon>
        <taxon>Ascomycota</taxon>
        <taxon>Pezizomycotina</taxon>
        <taxon>Eurotiomycetes</taxon>
        <taxon>Eurotiomycetidae</taxon>
        <taxon>Onygenales</taxon>
        <taxon>Ajellomycetaceae</taxon>
        <taxon>Paracoccidioides</taxon>
    </lineage>
</organism>
<gene>
    <name evidence="2" type="ORF">PAAG_11636</name>
</gene>